<keyword evidence="2" id="KW-0963">Cytoplasm</keyword>
<accession>A0AAV8ABM2</accession>
<name>A0AAV8ABM2_9EUKA</name>
<organism evidence="4 5">
    <name type="scientific">Anaeramoeba flamelloides</name>
    <dbReference type="NCBI Taxonomy" id="1746091"/>
    <lineage>
        <taxon>Eukaryota</taxon>
        <taxon>Metamonada</taxon>
        <taxon>Anaeramoebidae</taxon>
        <taxon>Anaeramoeba</taxon>
    </lineage>
</organism>
<evidence type="ECO:0000256" key="1">
    <source>
        <dbReference type="ARBA" id="ARBA00004496"/>
    </source>
</evidence>
<feature type="compositionally biased region" description="Basic and acidic residues" evidence="3">
    <location>
        <begin position="41"/>
        <end position="64"/>
    </location>
</feature>
<evidence type="ECO:0000313" key="5">
    <source>
        <dbReference type="Proteomes" id="UP001146793"/>
    </source>
</evidence>
<dbReference type="EMBL" id="JANTQA010000008">
    <property type="protein sequence ID" value="KAJ3451542.1"/>
    <property type="molecule type" value="Genomic_DNA"/>
</dbReference>
<comment type="subcellular location">
    <subcellularLocation>
        <location evidence="1">Cytoplasm</location>
    </subcellularLocation>
</comment>
<gene>
    <name evidence="4" type="ORF">M0812_03291</name>
</gene>
<feature type="region of interest" description="Disordered" evidence="3">
    <location>
        <begin position="26"/>
        <end position="73"/>
    </location>
</feature>
<comment type="caution">
    <text evidence="4">The sequence shown here is derived from an EMBL/GenBank/DDBJ whole genome shotgun (WGS) entry which is preliminary data.</text>
</comment>
<dbReference type="GO" id="GO:0005869">
    <property type="term" value="C:dynactin complex"/>
    <property type="evidence" value="ECO:0007669"/>
    <property type="project" value="InterPro"/>
</dbReference>
<evidence type="ECO:0000256" key="2">
    <source>
        <dbReference type="ARBA" id="ARBA00022490"/>
    </source>
</evidence>
<evidence type="ECO:0000256" key="3">
    <source>
        <dbReference type="SAM" id="MobiDB-lite"/>
    </source>
</evidence>
<feature type="region of interest" description="Disordered" evidence="3">
    <location>
        <begin position="208"/>
        <end position="233"/>
    </location>
</feature>
<dbReference type="GO" id="GO:0005737">
    <property type="term" value="C:cytoplasm"/>
    <property type="evidence" value="ECO:0007669"/>
    <property type="project" value="UniProtKB-SubCell"/>
</dbReference>
<protein>
    <submittedName>
        <fullName evidence="4">Dynactin subunit</fullName>
    </submittedName>
</protein>
<dbReference type="Pfam" id="PF04912">
    <property type="entry name" value="Dynamitin"/>
    <property type="match status" value="1"/>
</dbReference>
<proteinExistence type="predicted"/>
<evidence type="ECO:0000313" key="4">
    <source>
        <dbReference type="EMBL" id="KAJ3451542.1"/>
    </source>
</evidence>
<sequence length="439" mass="52219">MTTNEEELEIFETPDIEPLPVLRFTKILNEGEDEDEDEEKDENKKEEEKKKEIELEKEEKEQTEKQPNSNIKEEIFDLEKSRKLFEENDFIFDRNKENKQKETELQGYTDFQIILQNIRDKETPIQKYQRLLFEIGSFIGDLSIQKDEKEKKEIDFYQMKGSLQTLKDRLEETNLNQKEKLQKSVSKETSTSVVSSVQEEIDLLTSLQNKRDEFNSEQENQNQIEKEKENEPETENKYNIYFSQISENTTSEMLLRKREYADLDRRATKIEKIVGVNPKEFKINKSVEGIKQQIRKIKKKFEKLNNNEFEIIKDKMTNISEKIEKMEYKINILPIEEENFKRATEIFKTLQEWEEIAGELPKIVLRLRALKVVQNKTVEAFNGIKELTNLQQKFQNGINKEKITLNNLKLQYQKDISFIENSIIKLTDDLQSLSVLVKK</sequence>
<feature type="compositionally biased region" description="Basic and acidic residues" evidence="3">
    <location>
        <begin position="224"/>
        <end position="233"/>
    </location>
</feature>
<reference evidence="4" key="1">
    <citation type="submission" date="2022-08" db="EMBL/GenBank/DDBJ databases">
        <title>Novel sulphate-reducing endosymbionts in the free-living metamonad Anaeramoeba.</title>
        <authorList>
            <person name="Jerlstrom-Hultqvist J."/>
            <person name="Cepicka I."/>
            <person name="Gallot-Lavallee L."/>
            <person name="Salas-Leiva D."/>
            <person name="Curtis B.A."/>
            <person name="Zahonova K."/>
            <person name="Pipaliya S."/>
            <person name="Dacks J."/>
            <person name="Roger A.J."/>
        </authorList>
    </citation>
    <scope>NUCLEOTIDE SEQUENCE</scope>
    <source>
        <strain evidence="4">Busselton2</strain>
    </source>
</reference>
<dbReference type="Proteomes" id="UP001146793">
    <property type="component" value="Unassembled WGS sequence"/>
</dbReference>
<feature type="compositionally biased region" description="Acidic residues" evidence="3">
    <location>
        <begin position="30"/>
        <end position="40"/>
    </location>
</feature>
<dbReference type="GO" id="GO:0007017">
    <property type="term" value="P:microtubule-based process"/>
    <property type="evidence" value="ECO:0007669"/>
    <property type="project" value="InterPro"/>
</dbReference>
<dbReference type="InterPro" id="IPR028133">
    <property type="entry name" value="Dynamitin"/>
</dbReference>
<dbReference type="AlphaFoldDB" id="A0AAV8ABM2"/>
<dbReference type="PANTHER" id="PTHR15346">
    <property type="entry name" value="DYNACTIN SUBUNIT"/>
    <property type="match status" value="1"/>
</dbReference>